<proteinExistence type="predicted"/>
<gene>
    <name evidence="2" type="ORF">A9Q84_10465</name>
</gene>
<dbReference type="Proteomes" id="UP000196531">
    <property type="component" value="Unassembled WGS sequence"/>
</dbReference>
<evidence type="ECO:0000313" key="2">
    <source>
        <dbReference type="EMBL" id="OUR96755.1"/>
    </source>
</evidence>
<reference evidence="3" key="1">
    <citation type="journal article" date="2017" name="Proc. Natl. Acad. Sci. U.S.A.">
        <title>Simulation of Deepwater Horizon oil plume reveals substrate specialization within a complex community of hydrocarbon-degraders.</title>
        <authorList>
            <person name="Hu P."/>
            <person name="Dubinsky E.A."/>
            <person name="Probst A.J."/>
            <person name="Wang J."/>
            <person name="Sieber C.M.K."/>
            <person name="Tom L.M."/>
            <person name="Gardinali P."/>
            <person name="Banfield J.F."/>
            <person name="Atlas R.M."/>
            <person name="Andersen G.L."/>
        </authorList>
    </citation>
    <scope>NUCLEOTIDE SEQUENCE [LARGE SCALE GENOMIC DNA]</scope>
</reference>
<organism evidence="2 3">
    <name type="scientific">Halobacteriovorax marinus</name>
    <dbReference type="NCBI Taxonomy" id="97084"/>
    <lineage>
        <taxon>Bacteria</taxon>
        <taxon>Pseudomonadati</taxon>
        <taxon>Bdellovibrionota</taxon>
        <taxon>Bacteriovoracia</taxon>
        <taxon>Bacteriovoracales</taxon>
        <taxon>Halobacteriovoraceae</taxon>
        <taxon>Halobacteriovorax</taxon>
    </lineage>
</organism>
<dbReference type="InterPro" id="IPR024079">
    <property type="entry name" value="MetalloPept_cat_dom_sf"/>
</dbReference>
<name>A0A1Y5F7N9_9BACT</name>
<dbReference type="AlphaFoldDB" id="A0A1Y5F7N9"/>
<comment type="caution">
    <text evidence="2">The sequence shown here is derived from an EMBL/GenBank/DDBJ whole genome shotgun (WGS) entry which is preliminary data.</text>
</comment>
<dbReference type="SUPFAM" id="SSF55486">
    <property type="entry name" value="Metalloproteases ('zincins'), catalytic domain"/>
    <property type="match status" value="1"/>
</dbReference>
<evidence type="ECO:0000313" key="3">
    <source>
        <dbReference type="Proteomes" id="UP000196531"/>
    </source>
</evidence>
<dbReference type="InterPro" id="IPR032534">
    <property type="entry name" value="EcxA_zinc-bd"/>
</dbReference>
<dbReference type="Pfam" id="PF16313">
    <property type="entry name" value="DUF4953"/>
    <property type="match status" value="1"/>
</dbReference>
<evidence type="ECO:0000259" key="1">
    <source>
        <dbReference type="Pfam" id="PF16313"/>
    </source>
</evidence>
<dbReference type="PANTHER" id="PTHR38478">
    <property type="entry name" value="PEPTIDASE M1A AND M12B"/>
    <property type="match status" value="1"/>
</dbReference>
<accession>A0A1Y5F7N9</accession>
<dbReference type="Gene3D" id="3.40.390.10">
    <property type="entry name" value="Collagenase (Catalytic Domain)"/>
    <property type="match status" value="1"/>
</dbReference>
<dbReference type="PROSITE" id="PS51257">
    <property type="entry name" value="PROKAR_LIPOPROTEIN"/>
    <property type="match status" value="1"/>
</dbReference>
<sequence length="846" mass="95672">MKNLVFLGVLLLATACGNKEVNHTDTTPLLKPSKIVKSLSTEDNYNITIEKSALGHLFLMQSSIIDNPPSATGNPLASKVIYFRKNGPFIGMFESTSGKLVTDSVTTETLLAKFPVVFENNSEVTFNFEEGMKILFQKGSYYIADPKSDTSSESTYRILESFINEVELRDGNIFIDQYLRVEVPATSRAAASVSPVQIKYIFSSYKKNENFKSVTSPGFDYVGYFENHPVYANNEDGSINETQVVHIKKFDITKPIVFHVTNNVPKKYYQAVVDGVKYWNKAFSKEVISVETLPSDVKIFEPGYNIVQWLDWDTAGFAYAASSSDPLTGEIKQAHVFMTSSFAKGSYRSAKTYLERFDKEDKANIHHLSLQGFTSTLTCRNKEERMQAESFKLKELIEVVEAGTYTDEEKEVMYVRYVSDYIREVVAHEVGHTLGFRHNFAASLDSNVDSSNYEALAKNYLKTGLLETEVNVGSSVMDYTPGFFSNFIGAKIRLENDALAYDQHAINVAYKGASKISELQYCTDGDAGKFFDCFRFDAFTNIMESKQFFMKSSMKNLVHIMLKKQFSLLANNELSEDQKVTAINMIQVPGEEDGSWLAEKRFKPLIEKAKLGKKSTMLERTYSLAATREELAEYQAKTAEKVTKDFLKIGGMNQVLFKNITPIRNGDLLATPVAHEMIALTKKLAPAYYEEFLTEKIKKAIDAKMKVYALDFDRMFLLYSLQYLDQKFAVKEAGFAKDVTTLTATVINTLDSKVEVISESGLLKPTFDFKINRKSLRKEAVDLAKSDFFPGSHSFKREMKKLNAVTFKSFKTLKETILGTFSTIESTPDDIYDYFMDEKKLYSPLK</sequence>
<dbReference type="PANTHER" id="PTHR38478:SF1">
    <property type="entry name" value="ZINC DEPENDENT METALLOPROTEASE DOMAIN LIPOPROTEIN"/>
    <property type="match status" value="1"/>
</dbReference>
<protein>
    <recommendedName>
        <fullName evidence="1">EcxA zinc-binding domain-containing protein</fullName>
    </recommendedName>
</protein>
<feature type="domain" description="EcxA zinc-binding" evidence="1">
    <location>
        <begin position="416"/>
        <end position="514"/>
    </location>
</feature>
<dbReference type="GO" id="GO:0008237">
    <property type="term" value="F:metallopeptidase activity"/>
    <property type="evidence" value="ECO:0007669"/>
    <property type="project" value="InterPro"/>
</dbReference>
<dbReference type="EMBL" id="MAAO01000006">
    <property type="protein sequence ID" value="OUR96755.1"/>
    <property type="molecule type" value="Genomic_DNA"/>
</dbReference>